<evidence type="ECO:0000256" key="1">
    <source>
        <dbReference type="SAM" id="SignalP"/>
    </source>
</evidence>
<accession>A0ABS6UX30</accession>
<evidence type="ECO:0000313" key="2">
    <source>
        <dbReference type="EMBL" id="MBW0136801.1"/>
    </source>
</evidence>
<organism evidence="2 3">
    <name type="scientific">Pseudonocardia abyssalis</name>
    <dbReference type="NCBI Taxonomy" id="2792008"/>
    <lineage>
        <taxon>Bacteria</taxon>
        <taxon>Bacillati</taxon>
        <taxon>Actinomycetota</taxon>
        <taxon>Actinomycetes</taxon>
        <taxon>Pseudonocardiales</taxon>
        <taxon>Pseudonocardiaceae</taxon>
        <taxon>Pseudonocardia</taxon>
    </lineage>
</organism>
<keyword evidence="1" id="KW-0732">Signal</keyword>
<sequence length="65" mass="6241">MDLHHPRAAALCAAVSAALVVGMAGTAAAFSPPDPPAAHFVADRLAPVTGGAATTPAVTGRTPAP</sequence>
<proteinExistence type="predicted"/>
<dbReference type="RefSeq" id="WP_218603656.1">
    <property type="nucleotide sequence ID" value="NZ_JADQDJ010000147.1"/>
</dbReference>
<name>A0ABS6UX30_9PSEU</name>
<gene>
    <name evidence="2" type="ORF">I4I81_21390</name>
</gene>
<protein>
    <submittedName>
        <fullName evidence="2">Uncharacterized protein</fullName>
    </submittedName>
</protein>
<evidence type="ECO:0000313" key="3">
    <source>
        <dbReference type="Proteomes" id="UP000694287"/>
    </source>
</evidence>
<dbReference type="EMBL" id="JADQDK010000001">
    <property type="protein sequence ID" value="MBW0136801.1"/>
    <property type="molecule type" value="Genomic_DNA"/>
</dbReference>
<keyword evidence="3" id="KW-1185">Reference proteome</keyword>
<comment type="caution">
    <text evidence="2">The sequence shown here is derived from an EMBL/GenBank/DDBJ whole genome shotgun (WGS) entry which is preliminary data.</text>
</comment>
<feature type="chain" id="PRO_5047133848" evidence="1">
    <location>
        <begin position="30"/>
        <end position="65"/>
    </location>
</feature>
<reference evidence="2 3" key="1">
    <citation type="submission" date="2020-11" db="EMBL/GenBank/DDBJ databases">
        <title>Pseudonocardia abyssalis sp. nov. and Pseudonocardia oceani sp. nov., description and phylogenomic analysis of two novel actinomycetes isolated from the deep Southern Ocean.</title>
        <authorList>
            <person name="Parra J."/>
        </authorList>
    </citation>
    <scope>NUCLEOTIDE SEQUENCE [LARGE SCALE GENOMIC DNA]</scope>
    <source>
        <strain evidence="2 3">KRD-168</strain>
    </source>
</reference>
<feature type="signal peptide" evidence="1">
    <location>
        <begin position="1"/>
        <end position="29"/>
    </location>
</feature>
<dbReference type="Proteomes" id="UP000694287">
    <property type="component" value="Unassembled WGS sequence"/>
</dbReference>